<keyword evidence="6 12" id="KW-0547">Nucleotide-binding</keyword>
<dbReference type="FunFam" id="3.40.50.300:FF:000692">
    <property type="entry name" value="Guanine nucleotide-binding protein subunit alpha"/>
    <property type="match status" value="1"/>
</dbReference>
<evidence type="ECO:0000256" key="9">
    <source>
        <dbReference type="ARBA" id="ARBA00023134"/>
    </source>
</evidence>
<dbReference type="PANTHER" id="PTHR10218">
    <property type="entry name" value="GTP-BINDING PROTEIN ALPHA SUBUNIT"/>
    <property type="match status" value="1"/>
</dbReference>
<comment type="cofactor">
    <cofactor evidence="1">
        <name>Mg(2+)</name>
        <dbReference type="ChEBI" id="CHEBI:18420"/>
    </cofactor>
</comment>
<feature type="binding site" evidence="12">
    <location>
        <begin position="275"/>
        <end position="278"/>
    </location>
    <ligand>
        <name>GTP</name>
        <dbReference type="ChEBI" id="CHEBI:37565"/>
    </ligand>
</feature>
<dbReference type="GO" id="GO:0005834">
    <property type="term" value="C:heterotrimeric G-protein complex"/>
    <property type="evidence" value="ECO:0007669"/>
    <property type="project" value="InterPro"/>
</dbReference>
<dbReference type="CDD" id="cd00066">
    <property type="entry name" value="G-alpha"/>
    <property type="match status" value="1"/>
</dbReference>
<keyword evidence="9 12" id="KW-0342">GTP-binding</keyword>
<dbReference type="GO" id="GO:0007186">
    <property type="term" value="P:G protein-coupled receptor signaling pathway"/>
    <property type="evidence" value="ECO:0007669"/>
    <property type="project" value="InterPro"/>
</dbReference>
<comment type="function">
    <text evidence="2">Guanine nucleotide-binding proteins (G proteins) are involved as modulators or transducers in various transmembrane signaling systems.</text>
</comment>
<dbReference type="FunFam" id="1.10.400.10:FF:000009">
    <property type="entry name" value="Guanine nucleotide-binding protein G(O) subunit alpha"/>
    <property type="match status" value="1"/>
</dbReference>
<evidence type="ECO:0000256" key="10">
    <source>
        <dbReference type="ARBA" id="ARBA00023224"/>
    </source>
</evidence>
<dbReference type="Pfam" id="PF00503">
    <property type="entry name" value="G-alpha"/>
    <property type="match status" value="1"/>
</dbReference>
<evidence type="ECO:0000256" key="3">
    <source>
        <dbReference type="ARBA" id="ARBA00007976"/>
    </source>
</evidence>
<feature type="binding site" evidence="13">
    <location>
        <position position="187"/>
    </location>
    <ligand>
        <name>Mg(2+)</name>
        <dbReference type="ChEBI" id="CHEBI:18420"/>
    </ligand>
</feature>
<comment type="caution">
    <text evidence="14">The sequence shown here is derived from an EMBL/GenBank/DDBJ whole genome shotgun (WGS) entry which is preliminary data.</text>
</comment>
<protein>
    <recommendedName>
        <fullName evidence="11">Guanine nucleotide-binding protein alpha-2 subunit</fullName>
    </recommendedName>
</protein>
<dbReference type="AlphaFoldDB" id="A0A3A2ZDG4"/>
<dbReference type="InterPro" id="IPR027417">
    <property type="entry name" value="P-loop_NTPase"/>
</dbReference>
<dbReference type="OrthoDB" id="5817230at2759"/>
<organism evidence="14 15">
    <name type="scientific">Aspergillus sclerotialis</name>
    <dbReference type="NCBI Taxonomy" id="2070753"/>
    <lineage>
        <taxon>Eukaryota</taxon>
        <taxon>Fungi</taxon>
        <taxon>Dikarya</taxon>
        <taxon>Ascomycota</taxon>
        <taxon>Pezizomycotina</taxon>
        <taxon>Eurotiomycetes</taxon>
        <taxon>Eurotiomycetidae</taxon>
        <taxon>Eurotiales</taxon>
        <taxon>Aspergillaceae</taxon>
        <taxon>Aspergillus</taxon>
        <taxon>Aspergillus subgen. Polypaecilum</taxon>
    </lineage>
</organism>
<keyword evidence="10" id="KW-0807">Transducer</keyword>
<evidence type="ECO:0000256" key="11">
    <source>
        <dbReference type="ARBA" id="ARBA00074402"/>
    </source>
</evidence>
<dbReference type="InterPro" id="IPR011025">
    <property type="entry name" value="GproteinA_insert"/>
</dbReference>
<accession>A0A3A2ZDG4</accession>
<evidence type="ECO:0000256" key="8">
    <source>
        <dbReference type="ARBA" id="ARBA00022842"/>
    </source>
</evidence>
<dbReference type="SUPFAM" id="SSF47895">
    <property type="entry name" value="Transducin (alpha subunit), insertion domain"/>
    <property type="match status" value="1"/>
</dbReference>
<evidence type="ECO:0000256" key="1">
    <source>
        <dbReference type="ARBA" id="ARBA00001946"/>
    </source>
</evidence>
<dbReference type="GO" id="GO:0031683">
    <property type="term" value="F:G-protein beta/gamma-subunit complex binding"/>
    <property type="evidence" value="ECO:0007669"/>
    <property type="project" value="InterPro"/>
</dbReference>
<evidence type="ECO:0000256" key="6">
    <source>
        <dbReference type="ARBA" id="ARBA00022741"/>
    </source>
</evidence>
<reference evidence="15" key="1">
    <citation type="submission" date="2017-02" db="EMBL/GenBank/DDBJ databases">
        <authorList>
            <person name="Tafer H."/>
            <person name="Lopandic K."/>
        </authorList>
    </citation>
    <scope>NUCLEOTIDE SEQUENCE [LARGE SCALE GENOMIC DNA]</scope>
    <source>
        <strain evidence="15">CBS 366.77</strain>
    </source>
</reference>
<keyword evidence="7" id="KW-0378">Hydrolase</keyword>
<keyword evidence="5 13" id="KW-0479">Metal-binding</keyword>
<dbReference type="InterPro" id="IPR002975">
    <property type="entry name" value="Fungi_Gprotein_alpha"/>
</dbReference>
<dbReference type="GO" id="GO:0005737">
    <property type="term" value="C:cytoplasm"/>
    <property type="evidence" value="ECO:0007669"/>
    <property type="project" value="TreeGrafter"/>
</dbReference>
<evidence type="ECO:0000256" key="4">
    <source>
        <dbReference type="ARBA" id="ARBA00011356"/>
    </source>
</evidence>
<comment type="subunit">
    <text evidence="4">G proteins are composed of 3 units; alpha, beta and gamma. The alpha chain contains the guanine nucleotide binding site.</text>
</comment>
<gene>
    <name evidence="14" type="ORF">PHISCL_06482</name>
</gene>
<dbReference type="Gene3D" id="1.10.400.10">
    <property type="entry name" value="GI Alpha 1, domain 2-like"/>
    <property type="match status" value="1"/>
</dbReference>
<dbReference type="Gene3D" id="3.40.50.300">
    <property type="entry name" value="P-loop containing nucleotide triphosphate hydrolases"/>
    <property type="match status" value="1"/>
</dbReference>
<evidence type="ECO:0000256" key="7">
    <source>
        <dbReference type="ARBA" id="ARBA00022801"/>
    </source>
</evidence>
<comment type="similarity">
    <text evidence="3">Belongs to the G-alpha family. G(q) subfamily.</text>
</comment>
<dbReference type="STRING" id="2070753.A0A3A2ZDG4"/>
<dbReference type="SMART" id="SM00275">
    <property type="entry name" value="G_alpha"/>
    <property type="match status" value="1"/>
</dbReference>
<name>A0A3A2ZDG4_9EURO</name>
<dbReference type="InterPro" id="IPR001019">
    <property type="entry name" value="Gprotein_alpha_su"/>
</dbReference>
<feature type="binding site" evidence="12">
    <location>
        <position position="332"/>
    </location>
    <ligand>
        <name>GTP</name>
        <dbReference type="ChEBI" id="CHEBI:37565"/>
    </ligand>
</feature>
<keyword evidence="15" id="KW-1185">Reference proteome</keyword>
<evidence type="ECO:0000256" key="12">
    <source>
        <dbReference type="PIRSR" id="PIRSR601019-1"/>
    </source>
</evidence>
<feature type="binding site" evidence="12">
    <location>
        <begin position="181"/>
        <end position="187"/>
    </location>
    <ligand>
        <name>GTP</name>
        <dbReference type="ChEBI" id="CHEBI:37565"/>
    </ligand>
</feature>
<dbReference type="PRINTS" id="PR01241">
    <property type="entry name" value="GPROTEINAFNG"/>
</dbReference>
<dbReference type="GO" id="GO:0000750">
    <property type="term" value="P:pheromone-dependent signal transduction involved in conjugation with cellular fusion"/>
    <property type="evidence" value="ECO:0007669"/>
    <property type="project" value="TreeGrafter"/>
</dbReference>
<feature type="binding site" evidence="13">
    <location>
        <position position="51"/>
    </location>
    <ligand>
        <name>Mg(2+)</name>
        <dbReference type="ChEBI" id="CHEBI:18420"/>
    </ligand>
</feature>
<keyword evidence="8 13" id="KW-0460">Magnesium</keyword>
<evidence type="ECO:0000313" key="15">
    <source>
        <dbReference type="Proteomes" id="UP000266188"/>
    </source>
</evidence>
<proteinExistence type="inferred from homology"/>
<dbReference type="PANTHER" id="PTHR10218:SF242">
    <property type="entry name" value="GUANINE NUCLEOTIDE-BINDING PROTEIN ALPHA-1 SUBUNIT"/>
    <property type="match status" value="1"/>
</dbReference>
<dbReference type="Proteomes" id="UP000266188">
    <property type="component" value="Unassembled WGS sequence"/>
</dbReference>
<dbReference type="FunFam" id="3.40.50.300:FF:000051">
    <property type="entry name" value="Guanine nucleotide-binding protein subunit alpha"/>
    <property type="match status" value="1"/>
</dbReference>
<dbReference type="GO" id="GO:0046872">
    <property type="term" value="F:metal ion binding"/>
    <property type="evidence" value="ECO:0007669"/>
    <property type="project" value="UniProtKB-KW"/>
</dbReference>
<dbReference type="SUPFAM" id="SSF52540">
    <property type="entry name" value="P-loop containing nucleoside triphosphate hydrolases"/>
    <property type="match status" value="1"/>
</dbReference>
<dbReference type="PRINTS" id="PR00318">
    <property type="entry name" value="GPROTEINA"/>
</dbReference>
<dbReference type="PROSITE" id="PS51882">
    <property type="entry name" value="G_ALPHA"/>
    <property type="match status" value="1"/>
</dbReference>
<feature type="binding site" evidence="12">
    <location>
        <begin position="206"/>
        <end position="210"/>
    </location>
    <ligand>
        <name>GTP</name>
        <dbReference type="ChEBI" id="CHEBI:37565"/>
    </ligand>
</feature>
<evidence type="ECO:0000256" key="13">
    <source>
        <dbReference type="PIRSR" id="PIRSR601019-2"/>
    </source>
</evidence>
<dbReference type="GO" id="GO:0001664">
    <property type="term" value="F:G protein-coupled receptor binding"/>
    <property type="evidence" value="ECO:0007669"/>
    <property type="project" value="InterPro"/>
</dbReference>
<evidence type="ECO:0000313" key="14">
    <source>
        <dbReference type="EMBL" id="RJE21178.1"/>
    </source>
</evidence>
<evidence type="ECO:0000256" key="2">
    <source>
        <dbReference type="ARBA" id="ARBA00003069"/>
    </source>
</evidence>
<feature type="binding site" evidence="12">
    <location>
        <begin position="47"/>
        <end position="52"/>
    </location>
    <ligand>
        <name>GTP</name>
        <dbReference type="ChEBI" id="CHEBI:37565"/>
    </ligand>
</feature>
<dbReference type="EMBL" id="MVGC01000246">
    <property type="protein sequence ID" value="RJE21178.1"/>
    <property type="molecule type" value="Genomic_DNA"/>
</dbReference>
<dbReference type="GO" id="GO:0003924">
    <property type="term" value="F:GTPase activity"/>
    <property type="evidence" value="ECO:0007669"/>
    <property type="project" value="InterPro"/>
</dbReference>
<sequence length="359" mass="41226">MGCMSSKPADPADKDAIQQNSKIDRMIKNDKKRMDRTIKILLLGAGESGKSTIIKQMRIIHSQGFPEDERHQTRAVIYSNIVIAFKVLLDIMKAEGINYEHEKTRALGDLIDNTEPDVSSDEAFSDMKVHDAMRDMWKDAGVQKAVARGHEFALHDNLHYFFTSLDRIFEPGWLPDNQDMLQARLRTTGITETLFELGQMNFRMMDVGGQRSERKKWIHCFEGVQCLLFMVALSGYDQCLVEDQNANQMHEAMMLFESLVNGEWFKRKPIILFLNKIDLFKGKLAVSPVSKHFPDYSGSDTDFDAAARYFSDRFRGINRVPDREIYVHYTNATDTNLLKATMDSVQDMIIQKNLHTLIL</sequence>
<dbReference type="GO" id="GO:0005525">
    <property type="term" value="F:GTP binding"/>
    <property type="evidence" value="ECO:0007669"/>
    <property type="project" value="UniProtKB-KW"/>
</dbReference>
<evidence type="ECO:0000256" key="5">
    <source>
        <dbReference type="ARBA" id="ARBA00022723"/>
    </source>
</evidence>